<protein>
    <recommendedName>
        <fullName evidence="3">SmpA / OmlA family protein</fullName>
    </recommendedName>
</protein>
<organism evidence="1 2">
    <name type="scientific">Caulifigura coniformis</name>
    <dbReference type="NCBI Taxonomy" id="2527983"/>
    <lineage>
        <taxon>Bacteria</taxon>
        <taxon>Pseudomonadati</taxon>
        <taxon>Planctomycetota</taxon>
        <taxon>Planctomycetia</taxon>
        <taxon>Planctomycetales</taxon>
        <taxon>Planctomycetaceae</taxon>
        <taxon>Caulifigura</taxon>
    </lineage>
</organism>
<dbReference type="RefSeq" id="WP_145029195.1">
    <property type="nucleotide sequence ID" value="NZ_CP036271.1"/>
</dbReference>
<evidence type="ECO:0008006" key="3">
    <source>
        <dbReference type="Google" id="ProtNLM"/>
    </source>
</evidence>
<evidence type="ECO:0000313" key="1">
    <source>
        <dbReference type="EMBL" id="QDT53743.1"/>
    </source>
</evidence>
<dbReference type="AlphaFoldDB" id="A0A517SC99"/>
<reference evidence="1 2" key="1">
    <citation type="submission" date="2019-02" db="EMBL/GenBank/DDBJ databases">
        <title>Deep-cultivation of Planctomycetes and their phenomic and genomic characterization uncovers novel biology.</title>
        <authorList>
            <person name="Wiegand S."/>
            <person name="Jogler M."/>
            <person name="Boedeker C."/>
            <person name="Pinto D."/>
            <person name="Vollmers J."/>
            <person name="Rivas-Marin E."/>
            <person name="Kohn T."/>
            <person name="Peeters S.H."/>
            <person name="Heuer A."/>
            <person name="Rast P."/>
            <person name="Oberbeckmann S."/>
            <person name="Bunk B."/>
            <person name="Jeske O."/>
            <person name="Meyerdierks A."/>
            <person name="Storesund J.E."/>
            <person name="Kallscheuer N."/>
            <person name="Luecker S."/>
            <person name="Lage O.M."/>
            <person name="Pohl T."/>
            <person name="Merkel B.J."/>
            <person name="Hornburger P."/>
            <person name="Mueller R.-W."/>
            <person name="Bruemmer F."/>
            <person name="Labrenz M."/>
            <person name="Spormann A.M."/>
            <person name="Op den Camp H."/>
            <person name="Overmann J."/>
            <person name="Amann R."/>
            <person name="Jetten M.S.M."/>
            <person name="Mascher T."/>
            <person name="Medema M.H."/>
            <person name="Devos D.P."/>
            <person name="Kaster A.-K."/>
            <person name="Ovreas L."/>
            <person name="Rohde M."/>
            <person name="Galperin M.Y."/>
            <person name="Jogler C."/>
        </authorList>
    </citation>
    <scope>NUCLEOTIDE SEQUENCE [LARGE SCALE GENOMIC DNA]</scope>
    <source>
        <strain evidence="1 2">Pan44</strain>
    </source>
</reference>
<dbReference type="Proteomes" id="UP000315700">
    <property type="component" value="Chromosome"/>
</dbReference>
<evidence type="ECO:0000313" key="2">
    <source>
        <dbReference type="Proteomes" id="UP000315700"/>
    </source>
</evidence>
<proteinExistence type="predicted"/>
<name>A0A517SC99_9PLAN</name>
<dbReference type="InParanoid" id="A0A517SC99"/>
<gene>
    <name evidence="1" type="ORF">Pan44_17660</name>
</gene>
<dbReference type="KEGG" id="ccos:Pan44_17660"/>
<sequence length="125" mass="14087">MTEPASGSTPYRRRGRRFLVVAALLLVAIAGWRFATSESVSDRARTIQVGQPRADVLRLMGQPQMTYGTASMRGECYSEISSLELTVRVLIHQFLKMDVLPDIDSETVRFEYDADGRVARIFFPD</sequence>
<dbReference type="EMBL" id="CP036271">
    <property type="protein sequence ID" value="QDT53743.1"/>
    <property type="molecule type" value="Genomic_DNA"/>
</dbReference>
<accession>A0A517SC99</accession>
<keyword evidence="2" id="KW-1185">Reference proteome</keyword>